<dbReference type="InParanoid" id="B9RLT4"/>
<keyword evidence="4" id="KW-1185">Reference proteome</keyword>
<dbReference type="EMBL" id="EQ973788">
    <property type="protein sequence ID" value="EEF47809.1"/>
    <property type="molecule type" value="Genomic_DNA"/>
</dbReference>
<feature type="region of interest" description="Disordered" evidence="1">
    <location>
        <begin position="131"/>
        <end position="158"/>
    </location>
</feature>
<proteinExistence type="predicted"/>
<dbReference type="KEGG" id="rcu:8284478"/>
<feature type="region of interest" description="Disordered" evidence="1">
    <location>
        <begin position="439"/>
        <end position="459"/>
    </location>
</feature>
<feature type="compositionally biased region" description="Basic and acidic residues" evidence="1">
    <location>
        <begin position="448"/>
        <end position="459"/>
    </location>
</feature>
<dbReference type="GO" id="GO:0005516">
    <property type="term" value="F:calmodulin binding"/>
    <property type="evidence" value="ECO:0007669"/>
    <property type="project" value="InterPro"/>
</dbReference>
<dbReference type="SMART" id="SM01054">
    <property type="entry name" value="CaM_binding"/>
    <property type="match status" value="1"/>
</dbReference>
<evidence type="ECO:0000256" key="1">
    <source>
        <dbReference type="SAM" id="MobiDB-lite"/>
    </source>
</evidence>
<name>B9RLT4_RICCO</name>
<dbReference type="InterPro" id="IPR012417">
    <property type="entry name" value="CaM-bd_dom_pln"/>
</dbReference>
<gene>
    <name evidence="3" type="ORF">RCOM_1470710</name>
</gene>
<evidence type="ECO:0000259" key="2">
    <source>
        <dbReference type="SMART" id="SM01054"/>
    </source>
</evidence>
<protein>
    <recommendedName>
        <fullName evidence="2">Calmodulin-binding domain-containing protein</fullName>
    </recommendedName>
</protein>
<feature type="compositionally biased region" description="Polar residues" evidence="1">
    <location>
        <begin position="406"/>
        <end position="415"/>
    </location>
</feature>
<dbReference type="OMA" id="PRSSCHD"/>
<feature type="domain" description="Calmodulin-binding" evidence="2">
    <location>
        <begin position="483"/>
        <end position="598"/>
    </location>
</feature>
<accession>B9RLT4</accession>
<dbReference type="Pfam" id="PF07839">
    <property type="entry name" value="CaM_binding"/>
    <property type="match status" value="1"/>
</dbReference>
<reference evidence="4" key="1">
    <citation type="journal article" date="2010" name="Nat. Biotechnol.">
        <title>Draft genome sequence of the oilseed species Ricinus communis.</title>
        <authorList>
            <person name="Chan A.P."/>
            <person name="Crabtree J."/>
            <person name="Zhao Q."/>
            <person name="Lorenzi H."/>
            <person name="Orvis J."/>
            <person name="Puiu D."/>
            <person name="Melake-Berhan A."/>
            <person name="Jones K.M."/>
            <person name="Redman J."/>
            <person name="Chen G."/>
            <person name="Cahoon E.B."/>
            <person name="Gedil M."/>
            <person name="Stanke M."/>
            <person name="Haas B.J."/>
            <person name="Wortman J.R."/>
            <person name="Fraser-Liggett C.M."/>
            <person name="Ravel J."/>
            <person name="Rabinowicz P.D."/>
        </authorList>
    </citation>
    <scope>NUCLEOTIDE SEQUENCE [LARGE SCALE GENOMIC DNA]</scope>
    <source>
        <strain evidence="4">cv. Hale</strain>
    </source>
</reference>
<dbReference type="Proteomes" id="UP000008311">
    <property type="component" value="Unassembled WGS sequence"/>
</dbReference>
<dbReference type="FunCoup" id="B9RLT4">
    <property type="interactions" value="1"/>
</dbReference>
<dbReference type="eggNOG" id="ENOG502S2WP">
    <property type="taxonomic scope" value="Eukaryota"/>
</dbReference>
<dbReference type="PANTHER" id="PTHR33349">
    <property type="entry name" value="EMB|CAB62594.1"/>
    <property type="match status" value="1"/>
</dbReference>
<dbReference type="OrthoDB" id="766386at2759"/>
<sequence>MIAEKLDVIPESDGASMIPESNSIPVIQERISLITETDSASELVSGSSESKHGHVRRYSATISLIPETDSDSSSLVPESDSAKVVSGSCVSKHGHVRRFSTGNIGIPYKSVKILSRYLAASTGSCHDNCKYGTRQDPETKTPNSPVMGKRMEKQGKSQEIGKTLTLAERKMKLAVSFTPSSGSKCQKPDFSVLTKTSSLCKRETVLLKQHSLPLKEVVPKPKSMLSKSSTLPIKQHSCSKEDGVGLYKDNEMGLSLLNPPRSLSSREQNKLRSIKEKKTSMLDERKDVARATVSSSAMRTVKKVLRRPIVSLSPKRSDKRVSSVDTEEFKSLKGVSRLKDLSDVGEAKSEQPSSDDGPEKTSHVIEISDISIFPSTVHKDKSLKHAQVSSSLEHKLLRRTKFGIRDSQSPSSPEKNSLRRIKQGTRAIRSSISSLASPNYRQSGSFSEYHETDNEKDSATAKIDLKSSPRKGVVVSSKDKGSLVRKLSFRKGKVLELCPVITSPKRLKFRRRHKDSQISKVEKIDRNFKNTGTHVDDGEISVTKSEGKKVVLKHQKIEGKKVVKNLLNNMIEETANKLAETKKSKVKALVGAFETVISLQDSKPLPTADA</sequence>
<evidence type="ECO:0000313" key="4">
    <source>
        <dbReference type="Proteomes" id="UP000008311"/>
    </source>
</evidence>
<dbReference type="PANTHER" id="PTHR33349:SF26">
    <property type="entry name" value="CALMODULIN-BINDING DOMAIN-CONTAINING PROTEIN"/>
    <property type="match status" value="1"/>
</dbReference>
<evidence type="ECO:0000313" key="3">
    <source>
        <dbReference type="EMBL" id="EEF47809.1"/>
    </source>
</evidence>
<organism evidence="3 4">
    <name type="scientific">Ricinus communis</name>
    <name type="common">Castor bean</name>
    <dbReference type="NCBI Taxonomy" id="3988"/>
    <lineage>
        <taxon>Eukaryota</taxon>
        <taxon>Viridiplantae</taxon>
        <taxon>Streptophyta</taxon>
        <taxon>Embryophyta</taxon>
        <taxon>Tracheophyta</taxon>
        <taxon>Spermatophyta</taxon>
        <taxon>Magnoliopsida</taxon>
        <taxon>eudicotyledons</taxon>
        <taxon>Gunneridae</taxon>
        <taxon>Pentapetalae</taxon>
        <taxon>rosids</taxon>
        <taxon>fabids</taxon>
        <taxon>Malpighiales</taxon>
        <taxon>Euphorbiaceae</taxon>
        <taxon>Acalyphoideae</taxon>
        <taxon>Acalypheae</taxon>
        <taxon>Ricinus</taxon>
    </lineage>
</organism>
<feature type="region of interest" description="Disordered" evidence="1">
    <location>
        <begin position="341"/>
        <end position="361"/>
    </location>
</feature>
<dbReference type="AlphaFoldDB" id="B9RLT4"/>
<feature type="region of interest" description="Disordered" evidence="1">
    <location>
        <begin position="399"/>
        <end position="420"/>
    </location>
</feature>